<evidence type="ECO:0000259" key="2">
    <source>
        <dbReference type="PROSITE" id="PS50110"/>
    </source>
</evidence>
<organism evidence="3 4">
    <name type="scientific">Geoanaerobacter pelophilus</name>
    <dbReference type="NCBI Taxonomy" id="60036"/>
    <lineage>
        <taxon>Bacteria</taxon>
        <taxon>Pseudomonadati</taxon>
        <taxon>Thermodesulfobacteriota</taxon>
        <taxon>Desulfuromonadia</taxon>
        <taxon>Geobacterales</taxon>
        <taxon>Geobacteraceae</taxon>
        <taxon>Geoanaerobacter</taxon>
    </lineage>
</organism>
<dbReference type="RefSeq" id="WP_214172696.1">
    <property type="nucleotide sequence ID" value="NZ_JAHCVJ010000007.1"/>
</dbReference>
<sequence>MSELKPILLAEDNPRDAELTLEALAENNLVNRVTHVRDGVEALEYLRCEGRFATRTPGNPAVVVLDIKMPRLDGIDVLRAIRSDPALKLIPVVMLTSSREEHDLIRSYELGSNAYVVKPVKFTEFVEAVKQLGIFWALLNELPPKGATSNDQ</sequence>
<dbReference type="SUPFAM" id="SSF52172">
    <property type="entry name" value="CheY-like"/>
    <property type="match status" value="1"/>
</dbReference>
<protein>
    <submittedName>
        <fullName evidence="3">Response regulator</fullName>
    </submittedName>
</protein>
<gene>
    <name evidence="3" type="ORF">KI809_16600</name>
</gene>
<dbReference type="Proteomes" id="UP000811899">
    <property type="component" value="Unassembled WGS sequence"/>
</dbReference>
<comment type="caution">
    <text evidence="3">The sequence shown here is derived from an EMBL/GenBank/DDBJ whole genome shotgun (WGS) entry which is preliminary data.</text>
</comment>
<evidence type="ECO:0000313" key="4">
    <source>
        <dbReference type="Proteomes" id="UP000811899"/>
    </source>
</evidence>
<feature type="modified residue" description="4-aspartylphosphate" evidence="1">
    <location>
        <position position="66"/>
    </location>
</feature>
<evidence type="ECO:0000256" key="1">
    <source>
        <dbReference type="PROSITE-ProRule" id="PRU00169"/>
    </source>
</evidence>
<dbReference type="Gene3D" id="3.40.50.2300">
    <property type="match status" value="1"/>
</dbReference>
<feature type="domain" description="Response regulatory" evidence="2">
    <location>
        <begin position="6"/>
        <end position="133"/>
    </location>
</feature>
<accession>A0AAW4LDH6</accession>
<reference evidence="3 4" key="1">
    <citation type="submission" date="2021-05" db="EMBL/GenBank/DDBJ databases">
        <title>The draft genome of Geobacter pelophilus DSM 12255.</title>
        <authorList>
            <person name="Xu Z."/>
            <person name="Masuda Y."/>
            <person name="Itoh H."/>
            <person name="Senoo K."/>
        </authorList>
    </citation>
    <scope>NUCLEOTIDE SEQUENCE [LARGE SCALE GENOMIC DNA]</scope>
    <source>
        <strain evidence="3 4">DSM 12255</strain>
    </source>
</reference>
<dbReference type="PROSITE" id="PS50110">
    <property type="entry name" value="RESPONSE_REGULATORY"/>
    <property type="match status" value="1"/>
</dbReference>
<dbReference type="PANTHER" id="PTHR44520">
    <property type="entry name" value="RESPONSE REGULATOR RCP1-RELATED"/>
    <property type="match status" value="1"/>
</dbReference>
<dbReference type="CDD" id="cd17557">
    <property type="entry name" value="REC_Rcp-like"/>
    <property type="match status" value="1"/>
</dbReference>
<dbReference type="PANTHER" id="PTHR44520:SF1">
    <property type="entry name" value="TWO-COMPONENT SYSTEM REGULATORY PROTEIN"/>
    <property type="match status" value="1"/>
</dbReference>
<dbReference type="InterPro" id="IPR001789">
    <property type="entry name" value="Sig_transdc_resp-reg_receiver"/>
</dbReference>
<name>A0AAW4LDH6_9BACT</name>
<dbReference type="InterPro" id="IPR011006">
    <property type="entry name" value="CheY-like_superfamily"/>
</dbReference>
<dbReference type="AlphaFoldDB" id="A0AAW4LDH6"/>
<evidence type="ECO:0000313" key="3">
    <source>
        <dbReference type="EMBL" id="MBT0665932.1"/>
    </source>
</evidence>
<dbReference type="GO" id="GO:0000160">
    <property type="term" value="P:phosphorelay signal transduction system"/>
    <property type="evidence" value="ECO:0007669"/>
    <property type="project" value="InterPro"/>
</dbReference>
<dbReference type="SMART" id="SM00448">
    <property type="entry name" value="REC"/>
    <property type="match status" value="1"/>
</dbReference>
<dbReference type="EMBL" id="JAHCVJ010000007">
    <property type="protein sequence ID" value="MBT0665932.1"/>
    <property type="molecule type" value="Genomic_DNA"/>
</dbReference>
<dbReference type="Pfam" id="PF00072">
    <property type="entry name" value="Response_reg"/>
    <property type="match status" value="1"/>
</dbReference>
<keyword evidence="1" id="KW-0597">Phosphoprotein</keyword>
<proteinExistence type="predicted"/>
<dbReference type="InterPro" id="IPR052893">
    <property type="entry name" value="TCS_response_regulator"/>
</dbReference>
<keyword evidence="4" id="KW-1185">Reference proteome</keyword>